<organism evidence="2 4">
    <name type="scientific">Thalassovita autumnalis</name>
    <dbReference type="NCBI Taxonomy" id="2072972"/>
    <lineage>
        <taxon>Bacteria</taxon>
        <taxon>Pseudomonadati</taxon>
        <taxon>Pseudomonadota</taxon>
        <taxon>Alphaproteobacteria</taxon>
        <taxon>Rhodobacterales</taxon>
        <taxon>Roseobacteraceae</taxon>
        <taxon>Thalassovita</taxon>
    </lineage>
</organism>
<reference evidence="2 4" key="2">
    <citation type="submission" date="2015-09" db="EMBL/GenBank/DDBJ databases">
        <authorList>
            <consortium name="Swine Surveillance"/>
        </authorList>
    </citation>
    <scope>NUCLEOTIDE SEQUENCE [LARGE SCALE GENOMIC DNA]</scope>
    <source>
        <strain evidence="2 4">5120</strain>
    </source>
</reference>
<accession>A0A0P1FQK8</accession>
<dbReference type="Proteomes" id="UP000051086">
    <property type="component" value="Unassembled WGS sequence"/>
</dbReference>
<evidence type="ECO:0000313" key="2">
    <source>
        <dbReference type="EMBL" id="CUH70331.1"/>
    </source>
</evidence>
<gene>
    <name evidence="1" type="ORF">TL5118_00073</name>
    <name evidence="2" type="ORF">TL5120_00104</name>
</gene>
<reference evidence="1 3" key="1">
    <citation type="submission" date="2015-09" db="EMBL/GenBank/DDBJ databases">
        <authorList>
            <person name="Rodrigo-Torres L."/>
            <person name="Arahal D.R."/>
        </authorList>
    </citation>
    <scope>NUCLEOTIDE SEQUENCE [LARGE SCALE GENOMIC DNA]</scope>
    <source>
        <strain evidence="1 3">CECT 5118</strain>
    </source>
</reference>
<sequence length="678" mass="74768">MRPSDWMRHSPAEAQPRRVSYFNAGFWRQKQTRRILQLAGYDLRLGKPGKDDLIAVWGHSPYAKRGAAMAEKTGGSLIRVEDAFLRSLHPGRSGEPPLGLVVCKRGMHFDITQPSDLEAILNLQPLDDGGLLARARDCMARIQEAQLSKYAAFDPDAPLPDPGYVLLIDQTRGDAAIKLGRASAHSFAEMLMQAQEDHPGARIVIKAHPETRGGHREGHYDPATLPDGVTLYDGAASPHALLEGAIAVYTVTSGLGFEAIMAGHRPKVFGQPFYAGWGLTDDVSPLPRRRRQLTRAQLFAGVMMLYPIWYDPYRDRLCALEDVIDILAARARAYAEDQHGWQAAGMRLWKRRPLNRFFGSVRPVRFSAKPTDAPAPRRQMIWARAAETLQAPPAGLVRIEDGFLRSRGLGAELVPPLSLVSDRQGIYYDPNQPSDLEDMIRSRSQLREDQRARAGQLRRNLIKAGLSKYNVGHPVQQLPEGHRILVPGQVEDDASIRLGTGMIKTNLTLLQATRAANPEAVILYKPHPDVEAGLRPGALTQEQALKFADAVIEQGDPAPLLQEVQEVWTMTSLLGFEALLRGVKVTCLGAPFYAGWGLTVDRGDVPARRGTLVPLEGLIHATLIDYPRYLDPVSGQPCPVELIVERLAAGISPAPPSLRLLAKLQGLLSSYAHLWRRG</sequence>
<protein>
    <submittedName>
        <fullName evidence="2">Capsule polysaccharide biosynthesis protein</fullName>
    </submittedName>
</protein>
<dbReference type="Proteomes" id="UP000051887">
    <property type="component" value="Unassembled WGS sequence"/>
</dbReference>
<dbReference type="EMBL" id="CYSB01000004">
    <property type="protein sequence ID" value="CUH62561.1"/>
    <property type="molecule type" value="Genomic_DNA"/>
</dbReference>
<dbReference type="GO" id="GO:0000271">
    <property type="term" value="P:polysaccharide biosynthetic process"/>
    <property type="evidence" value="ECO:0007669"/>
    <property type="project" value="InterPro"/>
</dbReference>
<dbReference type="RefSeq" id="WP_082626109.1">
    <property type="nucleotide sequence ID" value="NZ_CYSB01000004.1"/>
</dbReference>
<proteinExistence type="predicted"/>
<evidence type="ECO:0000313" key="1">
    <source>
        <dbReference type="EMBL" id="CUH62561.1"/>
    </source>
</evidence>
<keyword evidence="3" id="KW-1185">Reference proteome</keyword>
<dbReference type="InterPro" id="IPR007833">
    <property type="entry name" value="Capsule_polysaccharide_synth"/>
</dbReference>
<dbReference type="EMBL" id="CYSC01000003">
    <property type="protein sequence ID" value="CUH70331.1"/>
    <property type="molecule type" value="Genomic_DNA"/>
</dbReference>
<dbReference type="AlphaFoldDB" id="A0A0P1FQK8"/>
<dbReference type="GO" id="GO:0015774">
    <property type="term" value="P:polysaccharide transport"/>
    <property type="evidence" value="ECO:0007669"/>
    <property type="project" value="InterPro"/>
</dbReference>
<dbReference type="Pfam" id="PF05159">
    <property type="entry name" value="Capsule_synth"/>
    <property type="match status" value="4"/>
</dbReference>
<evidence type="ECO:0000313" key="4">
    <source>
        <dbReference type="Proteomes" id="UP000051887"/>
    </source>
</evidence>
<dbReference type="OrthoDB" id="543755at2"/>
<evidence type="ECO:0000313" key="3">
    <source>
        <dbReference type="Proteomes" id="UP000051086"/>
    </source>
</evidence>
<name>A0A0P1FQK8_9RHOB</name>
<dbReference type="CDD" id="cd16440">
    <property type="entry name" value="beta_Kdo_transferase_KpsC_1"/>
    <property type="match status" value="1"/>
</dbReference>
<dbReference type="CDD" id="cd16439">
    <property type="entry name" value="beta_Kdo_transferase_KpsC_2"/>
    <property type="match status" value="1"/>
</dbReference>